<organism evidence="11 12">
    <name type="scientific">Elysia marginata</name>
    <dbReference type="NCBI Taxonomy" id="1093978"/>
    <lineage>
        <taxon>Eukaryota</taxon>
        <taxon>Metazoa</taxon>
        <taxon>Spiralia</taxon>
        <taxon>Lophotrochozoa</taxon>
        <taxon>Mollusca</taxon>
        <taxon>Gastropoda</taxon>
        <taxon>Heterobranchia</taxon>
        <taxon>Euthyneura</taxon>
        <taxon>Panpulmonata</taxon>
        <taxon>Sacoglossa</taxon>
        <taxon>Placobranchoidea</taxon>
        <taxon>Plakobranchidae</taxon>
        <taxon>Elysia</taxon>
    </lineage>
</organism>
<sequence>MPNIRGVSVNQAQHCNEQRFGQQRLGFEPAEIRETYLKKKGKKENAAPVVYTRSIAPAISMFSTFPVPFNPSNDVNPPGINNPNHPHLQKKGADDIRRHMRAGPHPGMRAAAEMQKQQAQQGSGRGMMGVVLPMYAIGIVLYLVYTLFKVFNKSKGNNDSNVMYKDYREQRAHYGRRNNRYDRMGFPTNYEGNDDVHGFLNDEQRRHELEELLTRVDDKNVSTEEMRLLQRRLEETEAQMSRILQAMQSVQTNVDRMNIPQEETEEYGPDEPVHAEGEENQSADDTEVDHEAASDGKSGKTENVASSSSTEGASALQSSVPEDNNEDQDKDQVPSNGQQDDDSEDNPVPDESGAAQDSITDNDNKTEEICETREDKDMDTDNSDQETVVRLRRAKPENEQ</sequence>
<feature type="coiled-coil region" evidence="7">
    <location>
        <begin position="219"/>
        <end position="253"/>
    </location>
</feature>
<evidence type="ECO:0000256" key="1">
    <source>
        <dbReference type="ARBA" id="ARBA00004586"/>
    </source>
</evidence>
<feature type="transmembrane region" description="Helical" evidence="9">
    <location>
        <begin position="126"/>
        <end position="148"/>
    </location>
</feature>
<evidence type="ECO:0000256" key="5">
    <source>
        <dbReference type="ARBA" id="ARBA00022989"/>
    </source>
</evidence>
<feature type="domain" description="Resistance to inhibitors of cholinesterase protein 3 N-terminal" evidence="10">
    <location>
        <begin position="98"/>
        <end position="245"/>
    </location>
</feature>
<dbReference type="AlphaFoldDB" id="A0AAV4JTM2"/>
<evidence type="ECO:0000256" key="8">
    <source>
        <dbReference type="SAM" id="MobiDB-lite"/>
    </source>
</evidence>
<dbReference type="PANTHER" id="PTHR21723">
    <property type="entry name" value="RESISTANCE TO INHIBITORS OF CHOLINESTERASE PROTEIN 3 RIC3"/>
    <property type="match status" value="1"/>
</dbReference>
<evidence type="ECO:0000313" key="12">
    <source>
        <dbReference type="Proteomes" id="UP000762676"/>
    </source>
</evidence>
<dbReference type="InterPro" id="IPR032763">
    <property type="entry name" value="RIC3_N"/>
</dbReference>
<dbReference type="EMBL" id="BMAT01007037">
    <property type="protein sequence ID" value="GFS24847.1"/>
    <property type="molecule type" value="Genomic_DNA"/>
</dbReference>
<comment type="subcellular location">
    <subcellularLocation>
        <location evidence="1">Endoplasmic reticulum membrane</location>
    </subcellularLocation>
</comment>
<dbReference type="GO" id="GO:0043025">
    <property type="term" value="C:neuronal cell body"/>
    <property type="evidence" value="ECO:0007669"/>
    <property type="project" value="TreeGrafter"/>
</dbReference>
<evidence type="ECO:0000256" key="4">
    <source>
        <dbReference type="ARBA" id="ARBA00022824"/>
    </source>
</evidence>
<accession>A0AAV4JTM2</accession>
<dbReference type="Pfam" id="PF15361">
    <property type="entry name" value="RIC3"/>
    <property type="match status" value="1"/>
</dbReference>
<comment type="similarity">
    <text evidence="2">Belongs to the ric-3 family.</text>
</comment>
<keyword evidence="7" id="KW-0175">Coiled coil</keyword>
<keyword evidence="3 9" id="KW-0812">Transmembrane</keyword>
<comment type="caution">
    <text evidence="11">The sequence shown here is derived from an EMBL/GenBank/DDBJ whole genome shotgun (WGS) entry which is preliminary data.</text>
</comment>
<dbReference type="InterPro" id="IPR026160">
    <property type="entry name" value="Ric3"/>
</dbReference>
<feature type="compositionally biased region" description="Polar residues" evidence="8">
    <location>
        <begin position="301"/>
        <end position="322"/>
    </location>
</feature>
<evidence type="ECO:0000256" key="6">
    <source>
        <dbReference type="ARBA" id="ARBA00023136"/>
    </source>
</evidence>
<protein>
    <submittedName>
        <fullName evidence="11">Resistance to inhibitors of cholinesterase protein 3-like</fullName>
    </submittedName>
</protein>
<dbReference type="GO" id="GO:0007271">
    <property type="term" value="P:synaptic transmission, cholinergic"/>
    <property type="evidence" value="ECO:0007669"/>
    <property type="project" value="TreeGrafter"/>
</dbReference>
<gene>
    <name evidence="11" type="ORF">ElyMa_003426800</name>
</gene>
<feature type="compositionally biased region" description="Basic and acidic residues" evidence="8">
    <location>
        <begin position="362"/>
        <end position="376"/>
    </location>
</feature>
<proteinExistence type="inferred from homology"/>
<dbReference type="PANTHER" id="PTHR21723:SF3">
    <property type="entry name" value="PROTEIN RIC-3"/>
    <property type="match status" value="1"/>
</dbReference>
<evidence type="ECO:0000256" key="3">
    <source>
        <dbReference type="ARBA" id="ARBA00022692"/>
    </source>
</evidence>
<feature type="compositionally biased region" description="Basic and acidic residues" evidence="8">
    <location>
        <begin position="289"/>
        <end position="300"/>
    </location>
</feature>
<dbReference type="GO" id="GO:0005789">
    <property type="term" value="C:endoplasmic reticulum membrane"/>
    <property type="evidence" value="ECO:0007669"/>
    <property type="project" value="UniProtKB-SubCell"/>
</dbReference>
<evidence type="ECO:0000256" key="2">
    <source>
        <dbReference type="ARBA" id="ARBA00008538"/>
    </source>
</evidence>
<name>A0AAV4JTM2_9GAST</name>
<feature type="region of interest" description="Disordered" evidence="8">
    <location>
        <begin position="263"/>
        <end position="400"/>
    </location>
</feature>
<keyword evidence="12" id="KW-1185">Reference proteome</keyword>
<evidence type="ECO:0000313" key="11">
    <source>
        <dbReference type="EMBL" id="GFS24847.1"/>
    </source>
</evidence>
<dbReference type="GO" id="GO:0034394">
    <property type="term" value="P:protein localization to cell surface"/>
    <property type="evidence" value="ECO:0007669"/>
    <property type="project" value="TreeGrafter"/>
</dbReference>
<dbReference type="Proteomes" id="UP000762676">
    <property type="component" value="Unassembled WGS sequence"/>
</dbReference>
<dbReference type="GO" id="GO:0043005">
    <property type="term" value="C:neuron projection"/>
    <property type="evidence" value="ECO:0007669"/>
    <property type="project" value="TreeGrafter"/>
</dbReference>
<evidence type="ECO:0000259" key="10">
    <source>
        <dbReference type="Pfam" id="PF15361"/>
    </source>
</evidence>
<dbReference type="GO" id="GO:0045202">
    <property type="term" value="C:synapse"/>
    <property type="evidence" value="ECO:0007669"/>
    <property type="project" value="GOC"/>
</dbReference>
<evidence type="ECO:0000256" key="9">
    <source>
        <dbReference type="SAM" id="Phobius"/>
    </source>
</evidence>
<feature type="compositionally biased region" description="Acidic residues" evidence="8">
    <location>
        <begin position="339"/>
        <end position="348"/>
    </location>
</feature>
<evidence type="ECO:0000256" key="7">
    <source>
        <dbReference type="SAM" id="Coils"/>
    </source>
</evidence>
<feature type="compositionally biased region" description="Acidic residues" evidence="8">
    <location>
        <begin position="278"/>
        <end position="288"/>
    </location>
</feature>
<keyword evidence="6 9" id="KW-0472">Membrane</keyword>
<keyword evidence="4" id="KW-0256">Endoplasmic reticulum</keyword>
<keyword evidence="5 9" id="KW-1133">Transmembrane helix</keyword>
<reference evidence="11 12" key="1">
    <citation type="journal article" date="2021" name="Elife">
        <title>Chloroplast acquisition without the gene transfer in kleptoplastic sea slugs, Plakobranchus ocellatus.</title>
        <authorList>
            <person name="Maeda T."/>
            <person name="Takahashi S."/>
            <person name="Yoshida T."/>
            <person name="Shimamura S."/>
            <person name="Takaki Y."/>
            <person name="Nagai Y."/>
            <person name="Toyoda A."/>
            <person name="Suzuki Y."/>
            <person name="Arimoto A."/>
            <person name="Ishii H."/>
            <person name="Satoh N."/>
            <person name="Nishiyama T."/>
            <person name="Hasebe M."/>
            <person name="Maruyama T."/>
            <person name="Minagawa J."/>
            <person name="Obokata J."/>
            <person name="Shigenobu S."/>
        </authorList>
    </citation>
    <scope>NUCLEOTIDE SEQUENCE [LARGE SCALE GENOMIC DNA]</scope>
</reference>